<dbReference type="AlphaFoldDB" id="A0AAD7H2T4"/>
<sequence length="102" mass="11512">MAASWTYVSLQMARALTLDLLKQISRRVYMPSRVEEPSHTRLKFFHSSSTQENVLTCLIGIDMMPQRLDVIYCTSEVDHAITAGYSACTATHQQKSSDSHFA</sequence>
<evidence type="ECO:0000313" key="1">
    <source>
        <dbReference type="EMBL" id="KAJ7710318.1"/>
    </source>
</evidence>
<accession>A0AAD7H2T4</accession>
<gene>
    <name evidence="1" type="ORF">B0H16DRAFT_1480652</name>
</gene>
<name>A0AAD7H2T4_9AGAR</name>
<dbReference type="EMBL" id="JARKIB010000408">
    <property type="protein sequence ID" value="KAJ7710318.1"/>
    <property type="molecule type" value="Genomic_DNA"/>
</dbReference>
<reference evidence="1" key="1">
    <citation type="submission" date="2023-03" db="EMBL/GenBank/DDBJ databases">
        <title>Massive genome expansion in bonnet fungi (Mycena s.s.) driven by repeated elements and novel gene families across ecological guilds.</title>
        <authorList>
            <consortium name="Lawrence Berkeley National Laboratory"/>
            <person name="Harder C.B."/>
            <person name="Miyauchi S."/>
            <person name="Viragh M."/>
            <person name="Kuo A."/>
            <person name="Thoen E."/>
            <person name="Andreopoulos B."/>
            <person name="Lu D."/>
            <person name="Skrede I."/>
            <person name="Drula E."/>
            <person name="Henrissat B."/>
            <person name="Morin E."/>
            <person name="Kohler A."/>
            <person name="Barry K."/>
            <person name="LaButti K."/>
            <person name="Morin E."/>
            <person name="Salamov A."/>
            <person name="Lipzen A."/>
            <person name="Mereny Z."/>
            <person name="Hegedus B."/>
            <person name="Baldrian P."/>
            <person name="Stursova M."/>
            <person name="Weitz H."/>
            <person name="Taylor A."/>
            <person name="Grigoriev I.V."/>
            <person name="Nagy L.G."/>
            <person name="Martin F."/>
            <person name="Kauserud H."/>
        </authorList>
    </citation>
    <scope>NUCLEOTIDE SEQUENCE</scope>
    <source>
        <strain evidence="1">CBHHK182m</strain>
    </source>
</reference>
<evidence type="ECO:0000313" key="2">
    <source>
        <dbReference type="Proteomes" id="UP001215598"/>
    </source>
</evidence>
<proteinExistence type="predicted"/>
<keyword evidence="2" id="KW-1185">Reference proteome</keyword>
<protein>
    <submittedName>
        <fullName evidence="1">Uncharacterized protein</fullName>
    </submittedName>
</protein>
<comment type="caution">
    <text evidence="1">The sequence shown here is derived from an EMBL/GenBank/DDBJ whole genome shotgun (WGS) entry which is preliminary data.</text>
</comment>
<dbReference type="Proteomes" id="UP001215598">
    <property type="component" value="Unassembled WGS sequence"/>
</dbReference>
<organism evidence="1 2">
    <name type="scientific">Mycena metata</name>
    <dbReference type="NCBI Taxonomy" id="1033252"/>
    <lineage>
        <taxon>Eukaryota</taxon>
        <taxon>Fungi</taxon>
        <taxon>Dikarya</taxon>
        <taxon>Basidiomycota</taxon>
        <taxon>Agaricomycotina</taxon>
        <taxon>Agaricomycetes</taxon>
        <taxon>Agaricomycetidae</taxon>
        <taxon>Agaricales</taxon>
        <taxon>Marasmiineae</taxon>
        <taxon>Mycenaceae</taxon>
        <taxon>Mycena</taxon>
    </lineage>
</organism>